<feature type="region of interest" description="Disordered" evidence="7">
    <location>
        <begin position="20"/>
        <end position="39"/>
    </location>
</feature>
<dbReference type="GO" id="GO:0020037">
    <property type="term" value="F:heme binding"/>
    <property type="evidence" value="ECO:0007669"/>
    <property type="project" value="InterPro"/>
</dbReference>
<evidence type="ECO:0000256" key="1">
    <source>
        <dbReference type="ARBA" id="ARBA00022448"/>
    </source>
</evidence>
<dbReference type="PRINTS" id="PR00606">
    <property type="entry name" value="CYTCHROMECID"/>
</dbReference>
<feature type="signal peptide" evidence="8">
    <location>
        <begin position="1"/>
        <end position="16"/>
    </location>
</feature>
<dbReference type="GO" id="GO:0009055">
    <property type="term" value="F:electron transfer activity"/>
    <property type="evidence" value="ECO:0007669"/>
    <property type="project" value="InterPro"/>
</dbReference>
<dbReference type="RefSeq" id="WP_183870065.1">
    <property type="nucleotide sequence ID" value="NZ_JACHCF010000017.1"/>
</dbReference>
<feature type="chain" id="PRO_5031255910" evidence="8">
    <location>
        <begin position="17"/>
        <end position="132"/>
    </location>
</feature>
<organism evidence="10 11">
    <name type="scientific">Pedobacter cryoconitis</name>
    <dbReference type="NCBI Taxonomy" id="188932"/>
    <lineage>
        <taxon>Bacteria</taxon>
        <taxon>Pseudomonadati</taxon>
        <taxon>Bacteroidota</taxon>
        <taxon>Sphingobacteriia</taxon>
        <taxon>Sphingobacteriales</taxon>
        <taxon>Sphingobacteriaceae</taxon>
        <taxon>Pedobacter</taxon>
    </lineage>
</organism>
<evidence type="ECO:0000259" key="9">
    <source>
        <dbReference type="PROSITE" id="PS51007"/>
    </source>
</evidence>
<gene>
    <name evidence="10" type="ORF">HDE69_005096</name>
</gene>
<feature type="binding site" description="covalent" evidence="6">
    <location>
        <position position="109"/>
    </location>
    <ligand>
        <name>heme c</name>
        <dbReference type="ChEBI" id="CHEBI:61717"/>
    </ligand>
</feature>
<evidence type="ECO:0000313" key="10">
    <source>
        <dbReference type="EMBL" id="MBB5623999.1"/>
    </source>
</evidence>
<evidence type="ECO:0000256" key="7">
    <source>
        <dbReference type="SAM" id="MobiDB-lite"/>
    </source>
</evidence>
<keyword evidence="2 6" id="KW-0349">Heme</keyword>
<protein>
    <submittedName>
        <fullName evidence="10">Cytochrome c</fullName>
    </submittedName>
</protein>
<accession>A0A7W8YY63</accession>
<evidence type="ECO:0000313" key="11">
    <source>
        <dbReference type="Proteomes" id="UP000537718"/>
    </source>
</evidence>
<keyword evidence="5 6" id="KW-0408">Iron</keyword>
<dbReference type="Pfam" id="PF00034">
    <property type="entry name" value="Cytochrom_C"/>
    <property type="match status" value="1"/>
</dbReference>
<feature type="binding site" description="covalent" evidence="6">
    <location>
        <position position="60"/>
    </location>
    <ligand>
        <name>heme c</name>
        <dbReference type="ChEBI" id="CHEBI:61717"/>
    </ligand>
</feature>
<dbReference type="InterPro" id="IPR009056">
    <property type="entry name" value="Cyt_c-like_dom"/>
</dbReference>
<dbReference type="SUPFAM" id="SSF46626">
    <property type="entry name" value="Cytochrome c"/>
    <property type="match status" value="1"/>
</dbReference>
<evidence type="ECO:0000256" key="5">
    <source>
        <dbReference type="ARBA" id="ARBA00023004"/>
    </source>
</evidence>
<dbReference type="GO" id="GO:0005506">
    <property type="term" value="F:iron ion binding"/>
    <property type="evidence" value="ECO:0007669"/>
    <property type="project" value="InterPro"/>
</dbReference>
<comment type="PTM">
    <text evidence="6">Binds 1 heme c group covalently per subunit.</text>
</comment>
<keyword evidence="3 6" id="KW-0479">Metal-binding</keyword>
<feature type="domain" description="Cytochrome c" evidence="9">
    <location>
        <begin position="46"/>
        <end position="131"/>
    </location>
</feature>
<proteinExistence type="predicted"/>
<comment type="caution">
    <text evidence="10">The sequence shown here is derived from an EMBL/GenBank/DDBJ whole genome shotgun (WGS) entry which is preliminary data.</text>
</comment>
<evidence type="ECO:0000256" key="8">
    <source>
        <dbReference type="SAM" id="SignalP"/>
    </source>
</evidence>
<dbReference type="InterPro" id="IPR002324">
    <property type="entry name" value="Cyt_c_ID"/>
</dbReference>
<reference evidence="10 11" key="1">
    <citation type="submission" date="2020-08" db="EMBL/GenBank/DDBJ databases">
        <title>Genomic Encyclopedia of Type Strains, Phase IV (KMG-V): Genome sequencing to study the core and pangenomes of soil and plant-associated prokaryotes.</title>
        <authorList>
            <person name="Whitman W."/>
        </authorList>
    </citation>
    <scope>NUCLEOTIDE SEQUENCE [LARGE SCALE GENOMIC DNA]</scope>
    <source>
        <strain evidence="10 11">MP7CTX6</strain>
    </source>
</reference>
<evidence type="ECO:0000256" key="2">
    <source>
        <dbReference type="ARBA" id="ARBA00022617"/>
    </source>
</evidence>
<name>A0A7W8YY63_9SPHI</name>
<feature type="compositionally biased region" description="Low complexity" evidence="7">
    <location>
        <begin position="22"/>
        <end position="39"/>
    </location>
</feature>
<evidence type="ECO:0000256" key="3">
    <source>
        <dbReference type="ARBA" id="ARBA00022723"/>
    </source>
</evidence>
<keyword evidence="4" id="KW-0249">Electron transport</keyword>
<dbReference type="PROSITE" id="PS51257">
    <property type="entry name" value="PROKAR_LIPOPROTEIN"/>
    <property type="match status" value="1"/>
</dbReference>
<sequence>MKKTLLILGCISLAIASCGNPGSTTEGSTTAASTDTETTVKAQTPSEMLPGEKLIATADCIGCHNKTQKVIGPAYVDIAAKYPSSEENINKLADVVIAGSKGTWGDLPMTPHPNLSKEDAKQMVTWILSLKK</sequence>
<keyword evidence="8" id="KW-0732">Signal</keyword>
<dbReference type="EMBL" id="JACHCF010000017">
    <property type="protein sequence ID" value="MBB5623999.1"/>
    <property type="molecule type" value="Genomic_DNA"/>
</dbReference>
<dbReference type="AlphaFoldDB" id="A0A7W8YY63"/>
<keyword evidence="1" id="KW-0813">Transport</keyword>
<evidence type="ECO:0000256" key="6">
    <source>
        <dbReference type="PIRSR" id="PIRSR602324-1"/>
    </source>
</evidence>
<dbReference type="InterPro" id="IPR036909">
    <property type="entry name" value="Cyt_c-like_dom_sf"/>
</dbReference>
<dbReference type="PROSITE" id="PS51007">
    <property type="entry name" value="CYTC"/>
    <property type="match status" value="1"/>
</dbReference>
<evidence type="ECO:0000256" key="4">
    <source>
        <dbReference type="ARBA" id="ARBA00022982"/>
    </source>
</evidence>
<dbReference type="Proteomes" id="UP000537718">
    <property type="component" value="Unassembled WGS sequence"/>
</dbReference>
<dbReference type="Gene3D" id="1.10.760.10">
    <property type="entry name" value="Cytochrome c-like domain"/>
    <property type="match status" value="1"/>
</dbReference>
<feature type="binding site" description="covalent" evidence="6">
    <location>
        <position position="64"/>
    </location>
    <ligand>
        <name>heme c</name>
        <dbReference type="ChEBI" id="CHEBI:61717"/>
    </ligand>
</feature>